<accession>A0ABU9VN56</accession>
<comment type="caution">
    <text evidence="3">The sequence shown here is derived from an EMBL/GenBank/DDBJ whole genome shotgun (WGS) entry which is preliminary data.</text>
</comment>
<sequence>MNELMREDLIDLGIHPLDNNNESIPSHHLVNEEQCYAFLQSYMKKIQAPNIRITASLFMKQYARITIAAMLYQIGSRNGHVTLPLASCYFGENRKLMVDVEQVSWNEWTSGPREEWLARSLQSFFTYHLTPVISMLQKTAKVSSSILWENVAVRINSYYRGLLQEGLSNEQHNLVKGDFSFLRQASGELFGLELNPLSSYLHLDTSFLTRRTCCMYYLVGKGEYCGVCPLTKTPSKAK</sequence>
<evidence type="ECO:0000259" key="1">
    <source>
        <dbReference type="Pfam" id="PF06276"/>
    </source>
</evidence>
<dbReference type="EMBL" id="JBCITK010000001">
    <property type="protein sequence ID" value="MEN0645338.1"/>
    <property type="molecule type" value="Genomic_DNA"/>
</dbReference>
<dbReference type="InterPro" id="IPR024726">
    <property type="entry name" value="FhuF_C"/>
</dbReference>
<organism evidence="3 4">
    <name type="scientific">Alkalicoccobacillus gibsonii</name>
    <dbReference type="NCBI Taxonomy" id="79881"/>
    <lineage>
        <taxon>Bacteria</taxon>
        <taxon>Bacillati</taxon>
        <taxon>Bacillota</taxon>
        <taxon>Bacilli</taxon>
        <taxon>Bacillales</taxon>
        <taxon>Bacillaceae</taxon>
        <taxon>Alkalicoccobacillus</taxon>
    </lineage>
</organism>
<proteinExistence type="predicted"/>
<protein>
    <submittedName>
        <fullName evidence="3">IucA/IucC family C-terminal-domain containing protein</fullName>
    </submittedName>
</protein>
<evidence type="ECO:0000313" key="4">
    <source>
        <dbReference type="Proteomes" id="UP001418796"/>
    </source>
</evidence>
<dbReference type="InterPro" id="IPR022770">
    <property type="entry name" value="IucA/IucC-like_C"/>
</dbReference>
<evidence type="ECO:0000259" key="2">
    <source>
        <dbReference type="Pfam" id="PF11575"/>
    </source>
</evidence>
<feature type="domain" description="Aerobactin siderophore biosynthesis IucA/IucC-like C-terminal" evidence="1">
    <location>
        <begin position="112"/>
        <end position="167"/>
    </location>
</feature>
<feature type="domain" description="Ferric siderophore reductase C-terminal" evidence="2">
    <location>
        <begin position="210"/>
        <end position="230"/>
    </location>
</feature>
<dbReference type="Pfam" id="PF11575">
    <property type="entry name" value="FhuF_C"/>
    <property type="match status" value="1"/>
</dbReference>
<evidence type="ECO:0000313" key="3">
    <source>
        <dbReference type="EMBL" id="MEN0645338.1"/>
    </source>
</evidence>
<dbReference type="RefSeq" id="WP_343131911.1">
    <property type="nucleotide sequence ID" value="NZ_JBCITK010000001.1"/>
</dbReference>
<keyword evidence="4" id="KW-1185">Reference proteome</keyword>
<reference evidence="3 4" key="1">
    <citation type="submission" date="2024-03" db="EMBL/GenBank/DDBJ databases">
        <title>Bacilli Hybrid Assemblies.</title>
        <authorList>
            <person name="Kovac J."/>
        </authorList>
    </citation>
    <scope>NUCLEOTIDE SEQUENCE [LARGE SCALE GENOMIC DNA]</scope>
    <source>
        <strain evidence="3 4">FSL R7-0666</strain>
    </source>
</reference>
<name>A0ABU9VN56_9BACI</name>
<gene>
    <name evidence="3" type="ORF">MKY91_19420</name>
</gene>
<dbReference type="Pfam" id="PF06276">
    <property type="entry name" value="FhuF"/>
    <property type="match status" value="1"/>
</dbReference>
<dbReference type="Proteomes" id="UP001418796">
    <property type="component" value="Unassembled WGS sequence"/>
</dbReference>